<reference evidence="8 9" key="1">
    <citation type="submission" date="2017-07" db="EMBL/GenBank/DDBJ databases">
        <title>The complete genome sequence of Bacillus mesonae strain H20-5, an efficient strain improving plant abiotic stress resistance.</title>
        <authorList>
            <person name="Kim S.Y."/>
            <person name="Song H."/>
            <person name="Sang M.K."/>
            <person name="Weon H.-Y."/>
            <person name="Song J."/>
        </authorList>
    </citation>
    <scope>NUCLEOTIDE SEQUENCE [LARGE SCALE GENOMIC DNA]</scope>
    <source>
        <strain evidence="8 9">H20-5</strain>
    </source>
</reference>
<organism evidence="8 9">
    <name type="scientific">Neobacillus mesonae</name>
    <dbReference type="NCBI Taxonomy" id="1193713"/>
    <lineage>
        <taxon>Bacteria</taxon>
        <taxon>Bacillati</taxon>
        <taxon>Bacillota</taxon>
        <taxon>Bacilli</taxon>
        <taxon>Bacillales</taxon>
        <taxon>Bacillaceae</taxon>
        <taxon>Neobacillus</taxon>
    </lineage>
</organism>
<evidence type="ECO:0000256" key="2">
    <source>
        <dbReference type="ARBA" id="ARBA00006386"/>
    </source>
</evidence>
<dbReference type="Proteomes" id="UP000282892">
    <property type="component" value="Chromosome"/>
</dbReference>
<gene>
    <name evidence="8" type="ORF">CHR53_06385</name>
</gene>
<sequence>MDRLLQLNTIFISIVIEAIPFIIIGAFVSALIEVFVSENTIIRMMPKNRFLSVITASLIGVLFPGCECGIVPIAARLIKKGVAPYAAISFMLAAPIINPIVLFATYVAFGDSWTMVWQRAGLALVVSILVGFVLSFVIKENPLKENGDVHVHDHSNQNTKQKLISVVTHTIDEFLSVGKFLVMGGLIASAMQVYVPTKILLTLGHTKVTATLVMMALAFILSICSEADAFVASSFRNSFANYQSSIVAFLVFGAMVDIKNVLMMTGYFNKRLIVILVSLITVFVFIGSLLF</sequence>
<keyword evidence="5 7" id="KW-1133">Transmembrane helix</keyword>
<dbReference type="PANTHER" id="PTHR34184">
    <property type="entry name" value="UPF0718 PROTEIN YCGR"/>
    <property type="match status" value="1"/>
</dbReference>
<dbReference type="RefSeq" id="WP_066393821.1">
    <property type="nucleotide sequence ID" value="NZ_CP022572.1"/>
</dbReference>
<feature type="transmembrane region" description="Helical" evidence="7">
    <location>
        <begin position="85"/>
        <end position="109"/>
    </location>
</feature>
<dbReference type="InterPro" id="IPR052923">
    <property type="entry name" value="UPF0718"/>
</dbReference>
<dbReference type="EMBL" id="CP022572">
    <property type="protein sequence ID" value="AZU60925.1"/>
    <property type="molecule type" value="Genomic_DNA"/>
</dbReference>
<keyword evidence="9" id="KW-1185">Reference proteome</keyword>
<evidence type="ECO:0000256" key="7">
    <source>
        <dbReference type="SAM" id="Phobius"/>
    </source>
</evidence>
<evidence type="ECO:0000313" key="8">
    <source>
        <dbReference type="EMBL" id="AZU60925.1"/>
    </source>
</evidence>
<proteinExistence type="inferred from homology"/>
<name>A0A3Q9QUY4_9BACI</name>
<dbReference type="InterPro" id="IPR005524">
    <property type="entry name" value="DUF318"/>
</dbReference>
<feature type="transmembrane region" description="Helical" evidence="7">
    <location>
        <begin position="12"/>
        <end position="36"/>
    </location>
</feature>
<accession>A0A3Q9QUY4</accession>
<evidence type="ECO:0000256" key="1">
    <source>
        <dbReference type="ARBA" id="ARBA00004651"/>
    </source>
</evidence>
<dbReference type="GO" id="GO:0005886">
    <property type="term" value="C:plasma membrane"/>
    <property type="evidence" value="ECO:0007669"/>
    <property type="project" value="UniProtKB-SubCell"/>
</dbReference>
<keyword evidence="4 7" id="KW-0812">Transmembrane</keyword>
<evidence type="ECO:0000256" key="3">
    <source>
        <dbReference type="ARBA" id="ARBA00022475"/>
    </source>
</evidence>
<dbReference type="STRING" id="1193713.GCA_001636315_03810"/>
<comment type="similarity">
    <text evidence="2">Belongs to the UPF0718 family.</text>
</comment>
<feature type="transmembrane region" description="Helical" evidence="7">
    <location>
        <begin position="180"/>
        <end position="201"/>
    </location>
</feature>
<evidence type="ECO:0000256" key="6">
    <source>
        <dbReference type="ARBA" id="ARBA00023136"/>
    </source>
</evidence>
<feature type="transmembrane region" description="Helical" evidence="7">
    <location>
        <begin position="121"/>
        <end position="138"/>
    </location>
</feature>
<feature type="transmembrane region" description="Helical" evidence="7">
    <location>
        <begin position="208"/>
        <end position="230"/>
    </location>
</feature>
<evidence type="ECO:0000313" key="9">
    <source>
        <dbReference type="Proteomes" id="UP000282892"/>
    </source>
</evidence>
<feature type="transmembrane region" description="Helical" evidence="7">
    <location>
        <begin position="48"/>
        <end position="73"/>
    </location>
</feature>
<dbReference type="AlphaFoldDB" id="A0A3Q9QUY4"/>
<evidence type="ECO:0000256" key="5">
    <source>
        <dbReference type="ARBA" id="ARBA00022989"/>
    </source>
</evidence>
<protein>
    <submittedName>
        <fullName evidence="8">Permease</fullName>
    </submittedName>
</protein>
<evidence type="ECO:0000256" key="4">
    <source>
        <dbReference type="ARBA" id="ARBA00022692"/>
    </source>
</evidence>
<dbReference type="PANTHER" id="PTHR34184:SF4">
    <property type="entry name" value="UPF0718 PROTEIN YCGR"/>
    <property type="match status" value="1"/>
</dbReference>
<dbReference type="OrthoDB" id="9810876at2"/>
<feature type="transmembrane region" description="Helical" evidence="7">
    <location>
        <begin position="242"/>
        <end position="260"/>
    </location>
</feature>
<dbReference type="KEGG" id="nmk:CHR53_06385"/>
<feature type="transmembrane region" description="Helical" evidence="7">
    <location>
        <begin position="272"/>
        <end position="290"/>
    </location>
</feature>
<comment type="subcellular location">
    <subcellularLocation>
        <location evidence="1">Cell membrane</location>
        <topology evidence="1">Multi-pass membrane protein</topology>
    </subcellularLocation>
</comment>
<dbReference type="Pfam" id="PF03773">
    <property type="entry name" value="ArsP_1"/>
    <property type="match status" value="1"/>
</dbReference>
<keyword evidence="6 7" id="KW-0472">Membrane</keyword>
<keyword evidence="3" id="KW-1003">Cell membrane</keyword>